<dbReference type="InterPro" id="IPR052022">
    <property type="entry name" value="26kDa_periplasmic_antigen"/>
</dbReference>
<keyword evidence="1" id="KW-0732">Signal</keyword>
<protein>
    <submittedName>
        <fullName evidence="2">SIMPL domain-containing protein</fullName>
    </submittedName>
</protein>
<evidence type="ECO:0000313" key="2">
    <source>
        <dbReference type="EMBL" id="MFC4159205.1"/>
    </source>
</evidence>
<evidence type="ECO:0000256" key="1">
    <source>
        <dbReference type="SAM" id="SignalP"/>
    </source>
</evidence>
<organism evidence="2 3">
    <name type="scientific">Chitinimonas lacunae</name>
    <dbReference type="NCBI Taxonomy" id="1963018"/>
    <lineage>
        <taxon>Bacteria</taxon>
        <taxon>Pseudomonadati</taxon>
        <taxon>Pseudomonadota</taxon>
        <taxon>Betaproteobacteria</taxon>
        <taxon>Neisseriales</taxon>
        <taxon>Chitinibacteraceae</taxon>
        <taxon>Chitinimonas</taxon>
    </lineage>
</organism>
<dbReference type="Proteomes" id="UP001595791">
    <property type="component" value="Unassembled WGS sequence"/>
</dbReference>
<dbReference type="Gene3D" id="3.30.110.170">
    <property type="entry name" value="Protein of unknown function (DUF541), domain 1"/>
    <property type="match status" value="1"/>
</dbReference>
<dbReference type="RefSeq" id="WP_378162713.1">
    <property type="nucleotide sequence ID" value="NZ_JBHSBU010000001.1"/>
</dbReference>
<feature type="chain" id="PRO_5046241608" evidence="1">
    <location>
        <begin position="20"/>
        <end position="228"/>
    </location>
</feature>
<sequence>MPFSIRLAVLALAATVASAEVPRYNQISLQAEVRREVVNDWVQATLYVEFSDPQPAALADRLNRSLDEALALTRAYPAIKAAVSGNQTYPLYSQNNKPAGWRGRADLRLESGDPKQLAELVGKLQAKMQLAEMNFSVAPASRDKAETELIDAAVKAFRQRAEAVQKSLGGKGYKLVGLAINTQQSGGPQPRFESFSRGAVMAAAPASPPVEAGSSQVTVSVNGTIELE</sequence>
<gene>
    <name evidence="2" type="ORF">ACFOW7_07515</name>
</gene>
<proteinExistence type="predicted"/>
<dbReference type="InterPro" id="IPR007497">
    <property type="entry name" value="SIMPL/DUF541"/>
</dbReference>
<reference evidence="3" key="1">
    <citation type="journal article" date="2019" name="Int. J. Syst. Evol. Microbiol.">
        <title>The Global Catalogue of Microorganisms (GCM) 10K type strain sequencing project: providing services to taxonomists for standard genome sequencing and annotation.</title>
        <authorList>
            <consortium name="The Broad Institute Genomics Platform"/>
            <consortium name="The Broad Institute Genome Sequencing Center for Infectious Disease"/>
            <person name="Wu L."/>
            <person name="Ma J."/>
        </authorList>
    </citation>
    <scope>NUCLEOTIDE SEQUENCE [LARGE SCALE GENOMIC DNA]</scope>
    <source>
        <strain evidence="3">LMG 29894</strain>
    </source>
</reference>
<feature type="signal peptide" evidence="1">
    <location>
        <begin position="1"/>
        <end position="19"/>
    </location>
</feature>
<dbReference type="EMBL" id="JBHSBU010000001">
    <property type="protein sequence ID" value="MFC4159205.1"/>
    <property type="molecule type" value="Genomic_DNA"/>
</dbReference>
<accession>A0ABV8MQN7</accession>
<name>A0ABV8MQN7_9NEIS</name>
<comment type="caution">
    <text evidence="2">The sequence shown here is derived from an EMBL/GenBank/DDBJ whole genome shotgun (WGS) entry which is preliminary data.</text>
</comment>
<keyword evidence="3" id="KW-1185">Reference proteome</keyword>
<dbReference type="PANTHER" id="PTHR34387:SF1">
    <property type="entry name" value="PERIPLASMIC IMMUNOGENIC PROTEIN"/>
    <property type="match status" value="1"/>
</dbReference>
<evidence type="ECO:0000313" key="3">
    <source>
        <dbReference type="Proteomes" id="UP001595791"/>
    </source>
</evidence>
<dbReference type="Gene3D" id="3.30.70.2970">
    <property type="entry name" value="Protein of unknown function (DUF541), domain 2"/>
    <property type="match status" value="1"/>
</dbReference>
<dbReference type="Pfam" id="PF04402">
    <property type="entry name" value="SIMPL"/>
    <property type="match status" value="1"/>
</dbReference>
<dbReference type="PANTHER" id="PTHR34387">
    <property type="entry name" value="SLR1258 PROTEIN"/>
    <property type="match status" value="1"/>
</dbReference>